<keyword evidence="5" id="KW-0325">Glycoprotein</keyword>
<protein>
    <recommendedName>
        <fullName evidence="8">Glycosyltransferase</fullName>
    </recommendedName>
</protein>
<proteinExistence type="predicted"/>
<dbReference type="GO" id="GO:0015020">
    <property type="term" value="F:glucuronosyltransferase activity"/>
    <property type="evidence" value="ECO:0007669"/>
    <property type="project" value="InterPro"/>
</dbReference>
<accession>A0AA38WG65</accession>
<dbReference type="PANTHER" id="PTHR45719">
    <property type="entry name" value="GLYCOSYLTRANSFERASE"/>
    <property type="match status" value="1"/>
</dbReference>
<dbReference type="GO" id="GO:0016020">
    <property type="term" value="C:membrane"/>
    <property type="evidence" value="ECO:0007669"/>
    <property type="project" value="UniProtKB-SubCell"/>
</dbReference>
<evidence type="ECO:0000256" key="3">
    <source>
        <dbReference type="ARBA" id="ARBA00022679"/>
    </source>
</evidence>
<evidence type="ECO:0000256" key="1">
    <source>
        <dbReference type="ARBA" id="ARBA00004606"/>
    </source>
</evidence>
<reference evidence="6" key="1">
    <citation type="submission" date="2023-03" db="EMBL/GenBank/DDBJ databases">
        <title>Chromosome-scale reference genome and RAD-based genetic map of yellow starthistle (Centaurea solstitialis) reveal putative structural variation and QTLs associated with invader traits.</title>
        <authorList>
            <person name="Reatini B."/>
            <person name="Cang F.A."/>
            <person name="Jiang Q."/>
            <person name="Mckibben M.T.W."/>
            <person name="Barker M.S."/>
            <person name="Rieseberg L.H."/>
            <person name="Dlugosch K.M."/>
        </authorList>
    </citation>
    <scope>NUCLEOTIDE SEQUENCE</scope>
    <source>
        <strain evidence="6">CAN-66</strain>
        <tissue evidence="6">Leaf</tissue>
    </source>
</reference>
<dbReference type="InterPro" id="IPR044610">
    <property type="entry name" value="GLCAT14A/B/C"/>
</dbReference>
<keyword evidence="3" id="KW-0808">Transferase</keyword>
<dbReference type="AlphaFoldDB" id="A0AA38WG65"/>
<dbReference type="InterPro" id="IPR003406">
    <property type="entry name" value="Glyco_trans_14"/>
</dbReference>
<name>A0AA38WG65_9ASTR</name>
<evidence type="ECO:0000313" key="6">
    <source>
        <dbReference type="EMBL" id="KAJ9559607.1"/>
    </source>
</evidence>
<dbReference type="Proteomes" id="UP001172457">
    <property type="component" value="Chromosome 2"/>
</dbReference>
<keyword evidence="4" id="KW-0472">Membrane</keyword>
<evidence type="ECO:0008006" key="8">
    <source>
        <dbReference type="Google" id="ProtNLM"/>
    </source>
</evidence>
<evidence type="ECO:0000256" key="5">
    <source>
        <dbReference type="ARBA" id="ARBA00023180"/>
    </source>
</evidence>
<evidence type="ECO:0000313" key="7">
    <source>
        <dbReference type="Proteomes" id="UP001172457"/>
    </source>
</evidence>
<dbReference type="PANTHER" id="PTHR45719:SF11">
    <property type="entry name" value="OS01G0121800 PROTEIN"/>
    <property type="match status" value="1"/>
</dbReference>
<gene>
    <name evidence="6" type="ORF">OSB04_004767</name>
</gene>
<dbReference type="EMBL" id="JARYMX010000002">
    <property type="protein sequence ID" value="KAJ9559607.1"/>
    <property type="molecule type" value="Genomic_DNA"/>
</dbReference>
<dbReference type="Pfam" id="PF02485">
    <property type="entry name" value="Branch"/>
    <property type="match status" value="1"/>
</dbReference>
<sequence>MKLQSFVVFSNTHLKLLASFVTLLLVFGASSYLQQQQQQGYYPTTSKARNMTKKLNNGVGKRAGDGPVLAYWIYGSSGDGERILRVLKASYHPRNEYLLLLDSSSSWEERRDLAVSIQSDPLFSEFNNVNVVGRSYAVNQMGGSGLAAFLHASALLLKISTNWDWFITLSASDYPLMTQDDILHAFTMLPRDLNFVHFTNRSNENEQVKQVVVDPSLYNRENSPVFYATGTRNAPNTFNIFAGSPWVILSRSLIDFVVKGWDNLPRKLLMYMSNVASPMEFYFQTLICNSPGFQNTTVDSDLRYVMSKNESLEAVLLLMNKMVGNFQKEDDHVLMEVDNEILNRSMNGVVAGKWCLQRRNESSRANDDDYGNWDINSVEPSPRGVKMGLTLSRLATQRLTCPTTF</sequence>
<keyword evidence="7" id="KW-1185">Reference proteome</keyword>
<comment type="caution">
    <text evidence="6">The sequence shown here is derived from an EMBL/GenBank/DDBJ whole genome shotgun (WGS) entry which is preliminary data.</text>
</comment>
<organism evidence="6 7">
    <name type="scientific">Centaurea solstitialis</name>
    <name type="common">yellow star-thistle</name>
    <dbReference type="NCBI Taxonomy" id="347529"/>
    <lineage>
        <taxon>Eukaryota</taxon>
        <taxon>Viridiplantae</taxon>
        <taxon>Streptophyta</taxon>
        <taxon>Embryophyta</taxon>
        <taxon>Tracheophyta</taxon>
        <taxon>Spermatophyta</taxon>
        <taxon>Magnoliopsida</taxon>
        <taxon>eudicotyledons</taxon>
        <taxon>Gunneridae</taxon>
        <taxon>Pentapetalae</taxon>
        <taxon>asterids</taxon>
        <taxon>campanulids</taxon>
        <taxon>Asterales</taxon>
        <taxon>Asteraceae</taxon>
        <taxon>Carduoideae</taxon>
        <taxon>Cardueae</taxon>
        <taxon>Centaureinae</taxon>
        <taxon>Centaurea</taxon>
    </lineage>
</organism>
<evidence type="ECO:0000256" key="2">
    <source>
        <dbReference type="ARBA" id="ARBA00022676"/>
    </source>
</evidence>
<keyword evidence="2" id="KW-0328">Glycosyltransferase</keyword>
<evidence type="ECO:0000256" key="4">
    <source>
        <dbReference type="ARBA" id="ARBA00023136"/>
    </source>
</evidence>
<comment type="subcellular location">
    <subcellularLocation>
        <location evidence="1">Membrane</location>
        <topology evidence="1">Single-pass type II membrane protein</topology>
    </subcellularLocation>
</comment>